<dbReference type="Proteomes" id="UP001208017">
    <property type="component" value="Unassembled WGS sequence"/>
</dbReference>
<comment type="similarity">
    <text evidence="1">Belongs to the FlgM family.</text>
</comment>
<keyword evidence="9" id="KW-1185">Reference proteome</keyword>
<keyword evidence="8" id="KW-0282">Flagellum</keyword>
<sequence length="90" mass="10004">MKIQDTNRLAQIATYQQNGRLQREGLGRAPQAQRDGVTISPEAMQMARVSQETDVQRAERIDSVKQAIQNGTYSVPSDAVARKLLEAYGE</sequence>
<dbReference type="InterPro" id="IPR031316">
    <property type="entry name" value="FlgM_C"/>
</dbReference>
<evidence type="ECO:0000256" key="5">
    <source>
        <dbReference type="ARBA" id="ARBA00023015"/>
    </source>
</evidence>
<comment type="caution">
    <text evidence="8">The sequence shown here is derived from an EMBL/GenBank/DDBJ whole genome shotgun (WGS) entry which is preliminary data.</text>
</comment>
<dbReference type="SUPFAM" id="SSF101498">
    <property type="entry name" value="Anti-sigma factor FlgM"/>
    <property type="match status" value="1"/>
</dbReference>
<organism evidence="8 9">
    <name type="scientific">Tumebacillus lacus</name>
    <dbReference type="NCBI Taxonomy" id="2995335"/>
    <lineage>
        <taxon>Bacteria</taxon>
        <taxon>Bacillati</taxon>
        <taxon>Bacillota</taxon>
        <taxon>Bacilli</taxon>
        <taxon>Bacillales</taxon>
        <taxon>Alicyclobacillaceae</taxon>
        <taxon>Tumebacillus</taxon>
    </lineage>
</organism>
<dbReference type="EMBL" id="JAPMLT010000002">
    <property type="protein sequence ID" value="MCX7569474.1"/>
    <property type="molecule type" value="Genomic_DNA"/>
</dbReference>
<accession>A0ABT3WXS0</accession>
<dbReference type="InterPro" id="IPR007412">
    <property type="entry name" value="FlgM"/>
</dbReference>
<evidence type="ECO:0000256" key="1">
    <source>
        <dbReference type="ARBA" id="ARBA00005322"/>
    </source>
</evidence>
<keyword evidence="4" id="KW-1005">Bacterial flagellum biogenesis</keyword>
<dbReference type="NCBIfam" id="TIGR03824">
    <property type="entry name" value="FlgM_jcvi"/>
    <property type="match status" value="1"/>
</dbReference>
<evidence type="ECO:0000256" key="2">
    <source>
        <dbReference type="ARBA" id="ARBA00017823"/>
    </source>
</evidence>
<keyword evidence="8" id="KW-0966">Cell projection</keyword>
<keyword evidence="8" id="KW-0969">Cilium</keyword>
<evidence type="ECO:0000313" key="9">
    <source>
        <dbReference type="Proteomes" id="UP001208017"/>
    </source>
</evidence>
<dbReference type="Pfam" id="PF04316">
    <property type="entry name" value="FlgM"/>
    <property type="match status" value="1"/>
</dbReference>
<evidence type="ECO:0000256" key="3">
    <source>
        <dbReference type="ARBA" id="ARBA00022491"/>
    </source>
</evidence>
<keyword evidence="6" id="KW-0804">Transcription</keyword>
<feature type="domain" description="Anti-sigma-28 factor FlgM C-terminal" evidence="7">
    <location>
        <begin position="35"/>
        <end position="86"/>
    </location>
</feature>
<keyword evidence="5" id="KW-0805">Transcription regulation</keyword>
<evidence type="ECO:0000259" key="7">
    <source>
        <dbReference type="Pfam" id="PF04316"/>
    </source>
</evidence>
<keyword evidence="3" id="KW-0678">Repressor</keyword>
<evidence type="ECO:0000256" key="6">
    <source>
        <dbReference type="ARBA" id="ARBA00023163"/>
    </source>
</evidence>
<evidence type="ECO:0000256" key="4">
    <source>
        <dbReference type="ARBA" id="ARBA00022795"/>
    </source>
</evidence>
<protein>
    <recommendedName>
        <fullName evidence="2">Negative regulator of flagellin synthesis</fullName>
    </recommendedName>
</protein>
<gene>
    <name evidence="8" type="primary">flgM</name>
    <name evidence="8" type="ORF">OS242_05830</name>
</gene>
<evidence type="ECO:0000313" key="8">
    <source>
        <dbReference type="EMBL" id="MCX7569474.1"/>
    </source>
</evidence>
<proteinExistence type="inferred from homology"/>
<dbReference type="RefSeq" id="WP_267150716.1">
    <property type="nucleotide sequence ID" value="NZ_JAPMLT010000002.1"/>
</dbReference>
<reference evidence="8 9" key="1">
    <citation type="submission" date="2022-11" db="EMBL/GenBank/DDBJ databases">
        <title>Study of microbial diversity in lake waters.</title>
        <authorList>
            <person name="Zhang J."/>
        </authorList>
    </citation>
    <scope>NUCLEOTIDE SEQUENCE [LARGE SCALE GENOMIC DNA]</scope>
    <source>
        <strain evidence="8 9">DT12</strain>
    </source>
</reference>
<dbReference type="InterPro" id="IPR035890">
    <property type="entry name" value="Anti-sigma-28_factor_FlgM_sf"/>
</dbReference>
<name>A0ABT3WXS0_9BACL</name>